<dbReference type="InterPro" id="IPR002656">
    <property type="entry name" value="Acyl_transf_3_dom"/>
</dbReference>
<dbReference type="EMBL" id="AP024450">
    <property type="protein sequence ID" value="BCS30638.1"/>
    <property type="molecule type" value="Genomic_DNA"/>
</dbReference>
<name>A0A7R8AV86_9EURO</name>
<dbReference type="OrthoDB" id="5819582at2759"/>
<proteinExistence type="predicted"/>
<dbReference type="AlphaFoldDB" id="A0A7R8AV86"/>
<reference evidence="3" key="2">
    <citation type="submission" date="2021-02" db="EMBL/GenBank/DDBJ databases">
        <title>Aspergillus puulaauensis MK2 genome sequence.</title>
        <authorList>
            <person name="Futagami T."/>
            <person name="Mori K."/>
            <person name="Kadooka C."/>
            <person name="Tanaka T."/>
        </authorList>
    </citation>
    <scope>NUCLEOTIDE SEQUENCE</scope>
    <source>
        <strain evidence="3">MK2</strain>
    </source>
</reference>
<organism evidence="3 4">
    <name type="scientific">Aspergillus puulaauensis</name>
    <dbReference type="NCBI Taxonomy" id="1220207"/>
    <lineage>
        <taxon>Eukaryota</taxon>
        <taxon>Fungi</taxon>
        <taxon>Dikarya</taxon>
        <taxon>Ascomycota</taxon>
        <taxon>Pezizomycotina</taxon>
        <taxon>Eurotiomycetes</taxon>
        <taxon>Eurotiomycetidae</taxon>
        <taxon>Eurotiales</taxon>
        <taxon>Aspergillaceae</taxon>
        <taxon>Aspergillus</taxon>
    </lineage>
</organism>
<feature type="transmembrane region" description="Helical" evidence="1">
    <location>
        <begin position="207"/>
        <end position="224"/>
    </location>
</feature>
<dbReference type="InterPro" id="IPR050879">
    <property type="entry name" value="Acyltransferase_3"/>
</dbReference>
<dbReference type="KEGG" id="apuu:APUU_80941S"/>
<protein>
    <recommendedName>
        <fullName evidence="2">Acyltransferase 3 domain-containing protein</fullName>
    </recommendedName>
</protein>
<dbReference type="GO" id="GO:0016747">
    <property type="term" value="F:acyltransferase activity, transferring groups other than amino-acyl groups"/>
    <property type="evidence" value="ECO:0007669"/>
    <property type="project" value="InterPro"/>
</dbReference>
<feature type="domain" description="Acyltransferase 3" evidence="2">
    <location>
        <begin position="11"/>
        <end position="368"/>
    </location>
</feature>
<accession>A0A7R8AV86</accession>
<keyword evidence="4" id="KW-1185">Reference proteome</keyword>
<feature type="transmembrane region" description="Helical" evidence="1">
    <location>
        <begin position="266"/>
        <end position="285"/>
    </location>
</feature>
<reference evidence="3" key="1">
    <citation type="submission" date="2021-01" db="EMBL/GenBank/DDBJ databases">
        <authorList>
            <consortium name="Aspergillus puulaauensis MK2 genome sequencing consortium"/>
            <person name="Kazuki M."/>
            <person name="Futagami T."/>
        </authorList>
    </citation>
    <scope>NUCLEOTIDE SEQUENCE</scope>
    <source>
        <strain evidence="3">MK2</strain>
    </source>
</reference>
<evidence type="ECO:0000313" key="4">
    <source>
        <dbReference type="Proteomes" id="UP000654913"/>
    </source>
</evidence>
<dbReference type="PANTHER" id="PTHR23028:SF134">
    <property type="entry name" value="PUTATIVE (AFU_ORTHOLOGUE AFUA_4G08520)-RELATED"/>
    <property type="match status" value="1"/>
</dbReference>
<dbReference type="GeneID" id="64980635"/>
<dbReference type="RefSeq" id="XP_041562824.1">
    <property type="nucleotide sequence ID" value="XM_041697277.1"/>
</dbReference>
<dbReference type="Pfam" id="PF01757">
    <property type="entry name" value="Acyl_transf_3"/>
    <property type="match status" value="1"/>
</dbReference>
<keyword evidence="1" id="KW-1133">Transmembrane helix</keyword>
<feature type="transmembrane region" description="Helical" evidence="1">
    <location>
        <begin position="314"/>
        <end position="332"/>
    </location>
</feature>
<feature type="transmembrane region" description="Helical" evidence="1">
    <location>
        <begin position="180"/>
        <end position="201"/>
    </location>
</feature>
<dbReference type="PANTHER" id="PTHR23028">
    <property type="entry name" value="ACETYLTRANSFERASE"/>
    <property type="match status" value="1"/>
</dbReference>
<dbReference type="Proteomes" id="UP000654913">
    <property type="component" value="Chromosome 8"/>
</dbReference>
<keyword evidence="1" id="KW-0472">Membrane</keyword>
<keyword evidence="1" id="KW-0812">Transmembrane</keyword>
<feature type="transmembrane region" description="Helical" evidence="1">
    <location>
        <begin position="61"/>
        <end position="86"/>
    </location>
</feature>
<feature type="transmembrane region" description="Helical" evidence="1">
    <location>
        <begin position="394"/>
        <end position="415"/>
    </location>
</feature>
<feature type="transmembrane region" description="Helical" evidence="1">
    <location>
        <begin position="12"/>
        <end position="29"/>
    </location>
</feature>
<sequence length="437" mass="49120">MIAASMDGRQRWLDGLRGIAAVIVTWFHFTVGEMHIPYRGFTDTPAEENRHLIQLPPFRTVFAGTAMVTLFFVISGYSVPLAIIRLRGQSNNAECYRKLTSSALRRVFRLYLPVLVVCVISQVLFYAGAYSSWRFPETEGCPGALPWSSIWPHLKCLSLTIMSALGFVPLGGTQGLNSHLWTMLVELQGSFALYLTILALLSATSRARLTIIAVLTFLLFWFGFHESFCFFSGLLFAELDLIAHTSSEAFIVPVTQKPSSRSSTPFIAAKLTLFSIGIHLLSMPLRVDHYEDYWYSSELTILPFWNYPVKRINSWYSVGAVLIVFAIRGLPVLKRALESPIPQFAGEISFSLYLIHQTFIRILRNPILEMVCRTLWGKGFAATRDDGYGSHVYYLSWVVATGVVGSLLVVTAALMTRTVDRRSIALAYRLEERLSGR</sequence>
<feature type="transmembrane region" description="Helical" evidence="1">
    <location>
        <begin position="107"/>
        <end position="130"/>
    </location>
</feature>
<evidence type="ECO:0000259" key="2">
    <source>
        <dbReference type="Pfam" id="PF01757"/>
    </source>
</evidence>
<gene>
    <name evidence="3" type="ORF">APUU_80941S</name>
</gene>
<evidence type="ECO:0000313" key="3">
    <source>
        <dbReference type="EMBL" id="BCS30638.1"/>
    </source>
</evidence>
<evidence type="ECO:0000256" key="1">
    <source>
        <dbReference type="SAM" id="Phobius"/>
    </source>
</evidence>